<gene>
    <name evidence="1" type="ORF">ACFYXQ_03870</name>
</gene>
<organism evidence="1 2">
    <name type="scientific">Nocardia jiangxiensis</name>
    <dbReference type="NCBI Taxonomy" id="282685"/>
    <lineage>
        <taxon>Bacteria</taxon>
        <taxon>Bacillati</taxon>
        <taxon>Actinomycetota</taxon>
        <taxon>Actinomycetes</taxon>
        <taxon>Mycobacteriales</taxon>
        <taxon>Nocardiaceae</taxon>
        <taxon>Nocardia</taxon>
    </lineage>
</organism>
<sequence>MTGEPVPSPGKARPRAPRLVLREPDAATGSIDGAWWPRTAEPMTELHEVIAVLAARLGRLEHIGFDWNTTVSSADGCQGGIMCLFGPQGARLALLVVPAHTAPEQAATRMRWATGQPLPYDRCTRTIAARTYAKWMAAVSARSSRCPQ</sequence>
<evidence type="ECO:0000313" key="1">
    <source>
        <dbReference type="EMBL" id="MFF3566901.1"/>
    </source>
</evidence>
<dbReference type="RefSeq" id="WP_387402574.1">
    <property type="nucleotide sequence ID" value="NZ_JBIAQY010000001.1"/>
</dbReference>
<accession>A0ABW6RVB4</accession>
<comment type="caution">
    <text evidence="1">The sequence shown here is derived from an EMBL/GenBank/DDBJ whole genome shotgun (WGS) entry which is preliminary data.</text>
</comment>
<dbReference type="EMBL" id="JBIAQY010000001">
    <property type="protein sequence ID" value="MFF3566901.1"/>
    <property type="molecule type" value="Genomic_DNA"/>
</dbReference>
<reference evidence="1 2" key="1">
    <citation type="submission" date="2024-10" db="EMBL/GenBank/DDBJ databases">
        <title>The Natural Products Discovery Center: Release of the First 8490 Sequenced Strains for Exploring Actinobacteria Biosynthetic Diversity.</title>
        <authorList>
            <person name="Kalkreuter E."/>
            <person name="Kautsar S.A."/>
            <person name="Yang D."/>
            <person name="Bader C.D."/>
            <person name="Teijaro C.N."/>
            <person name="Fluegel L."/>
            <person name="Davis C.M."/>
            <person name="Simpson J.R."/>
            <person name="Lauterbach L."/>
            <person name="Steele A.D."/>
            <person name="Gui C."/>
            <person name="Meng S."/>
            <person name="Li G."/>
            <person name="Viehrig K."/>
            <person name="Ye F."/>
            <person name="Su P."/>
            <person name="Kiefer A.F."/>
            <person name="Nichols A."/>
            <person name="Cepeda A.J."/>
            <person name="Yan W."/>
            <person name="Fan B."/>
            <person name="Jiang Y."/>
            <person name="Adhikari A."/>
            <person name="Zheng C.-J."/>
            <person name="Schuster L."/>
            <person name="Cowan T.M."/>
            <person name="Smanski M.J."/>
            <person name="Chevrette M.G."/>
            <person name="De Carvalho L.P.S."/>
            <person name="Shen B."/>
        </authorList>
    </citation>
    <scope>NUCLEOTIDE SEQUENCE [LARGE SCALE GENOMIC DNA]</scope>
    <source>
        <strain evidence="1 2">NPDC002593</strain>
    </source>
</reference>
<evidence type="ECO:0000313" key="2">
    <source>
        <dbReference type="Proteomes" id="UP001601992"/>
    </source>
</evidence>
<keyword evidence="2" id="KW-1185">Reference proteome</keyword>
<dbReference type="Pfam" id="PF19457">
    <property type="entry name" value="DUF5994"/>
    <property type="match status" value="1"/>
</dbReference>
<dbReference type="InterPro" id="IPR046036">
    <property type="entry name" value="DUF5994"/>
</dbReference>
<proteinExistence type="predicted"/>
<name>A0ABW6RVB4_9NOCA</name>
<dbReference type="Proteomes" id="UP001601992">
    <property type="component" value="Unassembled WGS sequence"/>
</dbReference>
<protein>
    <submittedName>
        <fullName evidence="1">DUF5994 family protein</fullName>
    </submittedName>
</protein>